<reference evidence="1 2" key="1">
    <citation type="submission" date="2016-11" db="EMBL/GenBank/DDBJ databases">
        <authorList>
            <person name="Jaros S."/>
            <person name="Januszkiewicz K."/>
            <person name="Wedrychowicz H."/>
        </authorList>
    </citation>
    <scope>NUCLEOTIDE SEQUENCE [LARGE SCALE GENOMIC DNA]</scope>
    <source>
        <strain evidence="1 2">CGMCC 4.5723</strain>
    </source>
</reference>
<dbReference type="OrthoDB" id="9789440at2"/>
<dbReference type="Gene3D" id="3.20.20.140">
    <property type="entry name" value="Metal-dependent hydrolases"/>
    <property type="match status" value="1"/>
</dbReference>
<sequence length="305" mass="33332">MTVTSLPPVAEALDGAVDLHCHSGPNPFSREFDHAEAARDGERLNMRGILVKSHHHNTVMDLLAMHRELDGIATPIFGGVALNAQVGGLNPYAVAMSLQMGGRAVWFPTFSSRCHCENEHHGFPESDYDIPNRIVDVVDGEGRLLDAAHEVIDLVAEADVLLSAGHLEPAQSALLFAAASERGVRRMILSHPNFVVDADVERCRQLAALGGYIEHEVGMYDPQGFRKWDPGLLMEWIRAIGPDRTVLSSDLGQRGRPMPVDAYMRVGEALLERGLSVAELRQVTQNNAAFLLGLDDERPAPVEGR</sequence>
<evidence type="ECO:0000313" key="1">
    <source>
        <dbReference type="EMBL" id="SHK75787.1"/>
    </source>
</evidence>
<organism evidence="1 2">
    <name type="scientific">Nocardiopsis flavescens</name>
    <dbReference type="NCBI Taxonomy" id="758803"/>
    <lineage>
        <taxon>Bacteria</taxon>
        <taxon>Bacillati</taxon>
        <taxon>Actinomycetota</taxon>
        <taxon>Actinomycetes</taxon>
        <taxon>Streptosporangiales</taxon>
        <taxon>Nocardiopsidaceae</taxon>
        <taxon>Nocardiopsis</taxon>
    </lineage>
</organism>
<dbReference type="Proteomes" id="UP000184452">
    <property type="component" value="Unassembled WGS sequence"/>
</dbReference>
<dbReference type="InterPro" id="IPR046249">
    <property type="entry name" value="DUF6282"/>
</dbReference>
<evidence type="ECO:0008006" key="3">
    <source>
        <dbReference type="Google" id="ProtNLM"/>
    </source>
</evidence>
<keyword evidence="2" id="KW-1185">Reference proteome</keyword>
<dbReference type="InterPro" id="IPR032466">
    <property type="entry name" value="Metal_Hydrolase"/>
</dbReference>
<protein>
    <recommendedName>
        <fullName evidence="3">Amidohydrolase family protein</fullName>
    </recommendedName>
</protein>
<dbReference type="AlphaFoldDB" id="A0A1M6V2Q3"/>
<name>A0A1M6V2Q3_9ACTN</name>
<accession>A0A1M6V2Q3</accession>
<dbReference type="EMBL" id="FQZK01000031">
    <property type="protein sequence ID" value="SHK75787.1"/>
    <property type="molecule type" value="Genomic_DNA"/>
</dbReference>
<dbReference type="SUPFAM" id="SSF51556">
    <property type="entry name" value="Metallo-dependent hydrolases"/>
    <property type="match status" value="1"/>
</dbReference>
<dbReference type="Pfam" id="PF19799">
    <property type="entry name" value="DUF6282"/>
    <property type="match status" value="1"/>
</dbReference>
<proteinExistence type="predicted"/>
<evidence type="ECO:0000313" key="2">
    <source>
        <dbReference type="Proteomes" id="UP000184452"/>
    </source>
</evidence>
<dbReference type="RefSeq" id="WP_073384004.1">
    <property type="nucleotide sequence ID" value="NZ_FQZK01000031.1"/>
</dbReference>
<gene>
    <name evidence="1" type="ORF">SAMN05421803_13132</name>
</gene>
<dbReference type="STRING" id="758803.SAMN05421803_13132"/>